<organism evidence="1 2">
    <name type="scientific">Austropuccinia psidii MF-1</name>
    <dbReference type="NCBI Taxonomy" id="1389203"/>
    <lineage>
        <taxon>Eukaryota</taxon>
        <taxon>Fungi</taxon>
        <taxon>Dikarya</taxon>
        <taxon>Basidiomycota</taxon>
        <taxon>Pucciniomycotina</taxon>
        <taxon>Pucciniomycetes</taxon>
        <taxon>Pucciniales</taxon>
        <taxon>Sphaerophragmiaceae</taxon>
        <taxon>Austropuccinia</taxon>
    </lineage>
</organism>
<proteinExistence type="predicted"/>
<protein>
    <submittedName>
        <fullName evidence="1">Uncharacterized protein</fullName>
    </submittedName>
</protein>
<comment type="caution">
    <text evidence="1">The sequence shown here is derived from an EMBL/GenBank/DDBJ whole genome shotgun (WGS) entry which is preliminary data.</text>
</comment>
<accession>A0A9Q3FGC4</accession>
<dbReference type="Proteomes" id="UP000765509">
    <property type="component" value="Unassembled WGS sequence"/>
</dbReference>
<evidence type="ECO:0000313" key="2">
    <source>
        <dbReference type="Proteomes" id="UP000765509"/>
    </source>
</evidence>
<dbReference type="OrthoDB" id="3863715at2759"/>
<dbReference type="AlphaFoldDB" id="A0A9Q3FGC4"/>
<name>A0A9Q3FGC4_9BASI</name>
<gene>
    <name evidence="1" type="ORF">O181_079253</name>
</gene>
<reference evidence="1" key="1">
    <citation type="submission" date="2021-03" db="EMBL/GenBank/DDBJ databases">
        <title>Draft genome sequence of rust myrtle Austropuccinia psidii MF-1, a brazilian biotype.</title>
        <authorList>
            <person name="Quecine M.C."/>
            <person name="Pachon D.M.R."/>
            <person name="Bonatelli M.L."/>
            <person name="Correr F.H."/>
            <person name="Franceschini L.M."/>
            <person name="Leite T.F."/>
            <person name="Margarido G.R.A."/>
            <person name="Almeida C.A."/>
            <person name="Ferrarezi J.A."/>
            <person name="Labate C.A."/>
        </authorList>
    </citation>
    <scope>NUCLEOTIDE SEQUENCE</scope>
    <source>
        <strain evidence="1">MF-1</strain>
    </source>
</reference>
<keyword evidence="2" id="KW-1185">Reference proteome</keyword>
<evidence type="ECO:0000313" key="1">
    <source>
        <dbReference type="EMBL" id="MBW0539538.1"/>
    </source>
</evidence>
<dbReference type="EMBL" id="AVOT02044177">
    <property type="protein sequence ID" value="MBW0539538.1"/>
    <property type="molecule type" value="Genomic_DNA"/>
</dbReference>
<sequence>MKKTDDTDAILDQEYDPHCLRMAIAQAIDTITPKMKLKVNGSNFSDWEDNMTILFDNFLENTEYLTTTTGRTTYGEKLCHSILTHSVSDTICKSIICICPCSAIYEYLKSHYHILTCGLQVLSWTNLLDLQMEEEESAMALVNWLWSKLEAIVSTYSQPPSLGQVIAAIESSTQQVTLQKKMVTPNKLSLLTFQKVHVTGDDNSVEMGDDNFLGSTIDPEALRTMVHGTCHLCKQQGTLPNSHTFINATASHQYGASPPTTINVTRPIPTTVQVRFIEMGAEDPYVMALSTDIGHNENFVGNALCDSSASHSLTGDQSALFHYKKLTKPIPLSVAIKCTGHRSYVEGMG</sequence>